<gene>
    <name evidence="3" type="ORF">LAZ67_15001480</name>
</gene>
<keyword evidence="4" id="KW-1185">Reference proteome</keyword>
<feature type="region of interest" description="Disordered" evidence="1">
    <location>
        <begin position="685"/>
        <end position="778"/>
    </location>
</feature>
<feature type="domain" description="SprT-like" evidence="2">
    <location>
        <begin position="810"/>
        <end position="965"/>
    </location>
</feature>
<evidence type="ECO:0000259" key="2">
    <source>
        <dbReference type="SMART" id="SM00731"/>
    </source>
</evidence>
<dbReference type="Pfam" id="PF10263">
    <property type="entry name" value="SprT-like"/>
    <property type="match status" value="1"/>
</dbReference>
<dbReference type="Pfam" id="PF07727">
    <property type="entry name" value="RVT_2"/>
    <property type="match status" value="1"/>
</dbReference>
<organism evidence="3 4">
    <name type="scientific">Cordylochernes scorpioides</name>
    <dbReference type="NCBI Taxonomy" id="51811"/>
    <lineage>
        <taxon>Eukaryota</taxon>
        <taxon>Metazoa</taxon>
        <taxon>Ecdysozoa</taxon>
        <taxon>Arthropoda</taxon>
        <taxon>Chelicerata</taxon>
        <taxon>Arachnida</taxon>
        <taxon>Pseudoscorpiones</taxon>
        <taxon>Cheliferoidea</taxon>
        <taxon>Chernetidae</taxon>
        <taxon>Cordylochernes</taxon>
    </lineage>
</organism>
<dbReference type="PANTHER" id="PTHR23099">
    <property type="entry name" value="TRANSCRIPTIONAL REGULATOR"/>
    <property type="match status" value="1"/>
</dbReference>
<dbReference type="CDD" id="cd09272">
    <property type="entry name" value="RNase_HI_RT_Ty1"/>
    <property type="match status" value="1"/>
</dbReference>
<proteinExistence type="predicted"/>
<accession>A0ABY6LCA7</accession>
<dbReference type="InterPro" id="IPR025724">
    <property type="entry name" value="GAG-pre-integrase_dom"/>
</dbReference>
<name>A0ABY6LCA7_9ARAC</name>
<feature type="compositionally biased region" description="Basic and acidic residues" evidence="1">
    <location>
        <begin position="685"/>
        <end position="695"/>
    </location>
</feature>
<reference evidence="3 4" key="1">
    <citation type="submission" date="2022-01" db="EMBL/GenBank/DDBJ databases">
        <title>A chromosomal length assembly of Cordylochernes scorpioides.</title>
        <authorList>
            <person name="Zeh D."/>
            <person name="Zeh J."/>
        </authorList>
    </citation>
    <scope>NUCLEOTIDE SEQUENCE [LARGE SCALE GENOMIC DNA]</scope>
    <source>
        <strain evidence="3">IN4F17</strain>
        <tissue evidence="3">Whole Body</tissue>
    </source>
</reference>
<evidence type="ECO:0000256" key="1">
    <source>
        <dbReference type="SAM" id="MobiDB-lite"/>
    </source>
</evidence>
<dbReference type="Proteomes" id="UP001235939">
    <property type="component" value="Chromosome 15"/>
</dbReference>
<evidence type="ECO:0000313" key="3">
    <source>
        <dbReference type="EMBL" id="UYV77548.1"/>
    </source>
</evidence>
<dbReference type="InterPro" id="IPR043502">
    <property type="entry name" value="DNA/RNA_pol_sf"/>
</dbReference>
<dbReference type="InterPro" id="IPR035240">
    <property type="entry name" value="SprT_Zn_ribbon"/>
</dbReference>
<dbReference type="EMBL" id="CP092877">
    <property type="protein sequence ID" value="UYV77548.1"/>
    <property type="molecule type" value="Genomic_DNA"/>
</dbReference>
<dbReference type="SMART" id="SM00731">
    <property type="entry name" value="SprT"/>
    <property type="match status" value="1"/>
</dbReference>
<evidence type="ECO:0000313" key="4">
    <source>
        <dbReference type="Proteomes" id="UP001235939"/>
    </source>
</evidence>
<dbReference type="SUPFAM" id="SSF56672">
    <property type="entry name" value="DNA/RNA polymerases"/>
    <property type="match status" value="1"/>
</dbReference>
<feature type="compositionally biased region" description="Polar residues" evidence="1">
    <location>
        <begin position="739"/>
        <end position="759"/>
    </location>
</feature>
<dbReference type="PANTHER" id="PTHR23099:SF0">
    <property type="entry name" value="GERM CELL NUCLEAR ACIDIC PROTEIN"/>
    <property type="match status" value="1"/>
</dbReference>
<dbReference type="Pfam" id="PF13976">
    <property type="entry name" value="gag_pre-integrs"/>
    <property type="match status" value="1"/>
</dbReference>
<dbReference type="InterPro" id="IPR006640">
    <property type="entry name" value="SprT-like_domain"/>
</dbReference>
<dbReference type="InterPro" id="IPR013103">
    <property type="entry name" value="RVT_2"/>
</dbReference>
<protein>
    <recommendedName>
        <fullName evidence="2">SprT-like domain-containing protein</fullName>
    </recommendedName>
</protein>
<dbReference type="Pfam" id="PF17283">
    <property type="entry name" value="Zn_ribbon_SprT"/>
    <property type="match status" value="1"/>
</dbReference>
<sequence length="1037" mass="119111">MLEEAIRQTELNGTTDSEEKVFLGNTAYERNGLYILSQINCPKALATREICIAGEKNYEKWHSRFGHLNLQDLKKLKMQNIVYGLPNFDVKNFNCEVCLKERASFKEIPLVEERGSTSEIDPKAEIESQSDLEVSEVLNEPSESGVIISRRGRGRPRYIRTGKPGRPRKEYPTANLSTQELLEAKYLPDPKDAEEALSGRDSYFWKKAMEEEFDSLIENKTWELVDPPKNRNIIGTKWVFKTKCNSDGSVERHKARLVAKGYSQQYGIDYEETFAPVVRQSTIRMFLALAVEYNLILHQMDVQSAYLNGEIKEEIYMTQPENFVSRKYPEKVCRLKKAIYGLKQAGIVWHEKLDTELKNLGLKQLQSDNCVYINHDEGILLVAIYVDDLIIAAEREDTLKSFKESMKRIFKIKELGGINCCLGIRIQMKEDGSISIDQERYIEELLAKYRMKEAKPIFYTHGLKLQVNKNFIYRRPDIAYAVSALGQFSNDPRRQHWNAAKRVLRYLKGTSCLRITYRKSNEALHGYADADWGGNLVDRKSHTGIVYFLARGPIAWESKKQQTVTLSSTESEYIALCEAGKEAVYLRALLDEMGFGELLNGPTVLKTDNQGAQQLARNPVYHARTKHIDIKWHFIRSICSDGLVEVVHTPTQENVADILTKGLPRRLVDSFDCVYACTVLKDLKNKKSKKNGKESSEEDDEKEESSSSSEIEEWKEPELKTPPPLKPLVRPKKQPPPRTTSSKPSVTQDRIPSVTQGLTQPKKETANIPDDPVSNHHHKSFLSSLSTTVDLAQCHPDAKPYRTNFKKKKEELTTKLFHLFNERVFQNKLPSDFSVTWNVRLRKTAGICINTRMLSNWKSRVELSTKILDSPDRLRDTLIHELCHAATWMVSKQQDHHGPYWRAWAMRAVHAFPELPPINRCHTYTINTKFVYKCTKCGGKIGRHSKSVDVQKKVCGRCRGKLVLWMANGKPVKQPVLFSYTSLINSTDFITSLVGCYIVAPVLMRAKTMRIRNIYFWFLWNNHFSLLCSPKKKKENR</sequence>